<keyword evidence="2" id="KW-1185">Reference proteome</keyword>
<sequence length="204" mass="23174">MNFIKKLFGLNKKEEEEYSGNFIVATLNDKVMPIDRGEIYEDPLDEFLQANGIGEVTGGGTMQLESGELEYCDVEIQLNSDDINENHIKSIIEKLEELGAPKGSKLTIEKTEQKIEFGKKEGLGIYLDGINLSDEVYKNSDSETLAIEIRRLANIKDNVLRYWQGNTETGLYFYGESFEKINESIADFVKTHPECENCRIERVA</sequence>
<dbReference type="AlphaFoldDB" id="A0A8J2TQD5"/>
<name>A0A8J2TQD5_9FLAO</name>
<evidence type="ECO:0000313" key="1">
    <source>
        <dbReference type="EMBL" id="GFZ87855.1"/>
    </source>
</evidence>
<accession>A0A8J2TQD5</accession>
<protein>
    <submittedName>
        <fullName evidence="1">Uncharacterized protein</fullName>
    </submittedName>
</protein>
<evidence type="ECO:0000313" key="2">
    <source>
        <dbReference type="Proteomes" id="UP000598120"/>
    </source>
</evidence>
<organism evidence="1 2">
    <name type="scientific">Aquaticitalea lipolytica</name>
    <dbReference type="NCBI Taxonomy" id="1247562"/>
    <lineage>
        <taxon>Bacteria</taxon>
        <taxon>Pseudomonadati</taxon>
        <taxon>Bacteroidota</taxon>
        <taxon>Flavobacteriia</taxon>
        <taxon>Flavobacteriales</taxon>
        <taxon>Flavobacteriaceae</taxon>
        <taxon>Aquaticitalea</taxon>
    </lineage>
</organism>
<dbReference type="RefSeq" id="WP_229660206.1">
    <property type="nucleotide sequence ID" value="NZ_BMIC01000003.1"/>
</dbReference>
<reference evidence="1 2" key="1">
    <citation type="journal article" date="2014" name="Int. J. Syst. Evol. Microbiol.">
        <title>Complete genome sequence of Corynebacterium casei LMG S-19264T (=DSM 44701T), isolated from a smear-ripened cheese.</title>
        <authorList>
            <consortium name="US DOE Joint Genome Institute (JGI-PGF)"/>
            <person name="Walter F."/>
            <person name="Albersmeier A."/>
            <person name="Kalinowski J."/>
            <person name="Ruckert C."/>
        </authorList>
    </citation>
    <scope>NUCLEOTIDE SEQUENCE [LARGE SCALE GENOMIC DNA]</scope>
    <source>
        <strain evidence="1 2">CGMCC 1.15295</strain>
    </source>
</reference>
<comment type="caution">
    <text evidence="1">The sequence shown here is derived from an EMBL/GenBank/DDBJ whole genome shotgun (WGS) entry which is preliminary data.</text>
</comment>
<proteinExistence type="predicted"/>
<dbReference type="EMBL" id="BMIC01000003">
    <property type="protein sequence ID" value="GFZ87855.1"/>
    <property type="molecule type" value="Genomic_DNA"/>
</dbReference>
<dbReference type="Proteomes" id="UP000598120">
    <property type="component" value="Unassembled WGS sequence"/>
</dbReference>
<gene>
    <name evidence="1" type="ORF">GCM10011531_19240</name>
</gene>